<dbReference type="AlphaFoldDB" id="A0AAN8Z899"/>
<reference evidence="4 5" key="1">
    <citation type="submission" date="2023-12" db="EMBL/GenBank/DDBJ databases">
        <title>A high-quality genome assembly for Dillenia turbinata (Dilleniales).</title>
        <authorList>
            <person name="Chanderbali A."/>
        </authorList>
    </citation>
    <scope>NUCLEOTIDE SEQUENCE [LARGE SCALE GENOMIC DNA]</scope>
    <source>
        <strain evidence="4">LSX21</strain>
        <tissue evidence="4">Leaf</tissue>
    </source>
</reference>
<protein>
    <submittedName>
        <fullName evidence="4">Cytochrome P450</fullName>
    </submittedName>
</protein>
<evidence type="ECO:0000313" key="4">
    <source>
        <dbReference type="EMBL" id="KAK6928621.1"/>
    </source>
</evidence>
<keyword evidence="2" id="KW-0479">Metal-binding</keyword>
<organism evidence="4 5">
    <name type="scientific">Dillenia turbinata</name>
    <dbReference type="NCBI Taxonomy" id="194707"/>
    <lineage>
        <taxon>Eukaryota</taxon>
        <taxon>Viridiplantae</taxon>
        <taxon>Streptophyta</taxon>
        <taxon>Embryophyta</taxon>
        <taxon>Tracheophyta</taxon>
        <taxon>Spermatophyta</taxon>
        <taxon>Magnoliopsida</taxon>
        <taxon>eudicotyledons</taxon>
        <taxon>Gunneridae</taxon>
        <taxon>Pentapetalae</taxon>
        <taxon>Dilleniales</taxon>
        <taxon>Dilleniaceae</taxon>
        <taxon>Dillenia</taxon>
    </lineage>
</organism>
<keyword evidence="5" id="KW-1185">Reference proteome</keyword>
<comment type="similarity">
    <text evidence="1">Belongs to the cytochrome P450 family.</text>
</comment>
<dbReference type="PRINTS" id="PR00385">
    <property type="entry name" value="P450"/>
</dbReference>
<proteinExistence type="inferred from homology"/>
<evidence type="ECO:0000256" key="1">
    <source>
        <dbReference type="ARBA" id="ARBA00010617"/>
    </source>
</evidence>
<gene>
    <name evidence="4" type="ORF">RJ641_004826</name>
</gene>
<evidence type="ECO:0000313" key="5">
    <source>
        <dbReference type="Proteomes" id="UP001370490"/>
    </source>
</evidence>
<evidence type="ECO:0000256" key="2">
    <source>
        <dbReference type="ARBA" id="ARBA00022723"/>
    </source>
</evidence>
<dbReference type="InterPro" id="IPR001128">
    <property type="entry name" value="Cyt_P450"/>
</dbReference>
<sequence length="114" mass="13293">MVFERPVNYCGVLELTKFYLFVQVNLPKDVFSAGTDTTYAVMEWTMTELLRHPQVMKNLQDEVQGIVQGKCYVSEDDLERMSYLKAVIKETLRLYPPIPLLVPRLSRKDVKSYL</sequence>
<dbReference type="EMBL" id="JBAMMX010000013">
    <property type="protein sequence ID" value="KAK6928621.1"/>
    <property type="molecule type" value="Genomic_DNA"/>
</dbReference>
<keyword evidence="3" id="KW-0408">Iron</keyword>
<comment type="caution">
    <text evidence="4">The sequence shown here is derived from an EMBL/GenBank/DDBJ whole genome shotgun (WGS) entry which is preliminary data.</text>
</comment>
<dbReference type="Gene3D" id="1.10.630.10">
    <property type="entry name" value="Cytochrome P450"/>
    <property type="match status" value="1"/>
</dbReference>
<dbReference type="GO" id="GO:0016705">
    <property type="term" value="F:oxidoreductase activity, acting on paired donors, with incorporation or reduction of molecular oxygen"/>
    <property type="evidence" value="ECO:0007669"/>
    <property type="project" value="InterPro"/>
</dbReference>
<dbReference type="PANTHER" id="PTHR47955">
    <property type="entry name" value="CYTOCHROME P450 FAMILY 71 PROTEIN"/>
    <property type="match status" value="1"/>
</dbReference>
<dbReference type="InterPro" id="IPR036396">
    <property type="entry name" value="Cyt_P450_sf"/>
</dbReference>
<dbReference type="PANTHER" id="PTHR47955:SF15">
    <property type="entry name" value="CYTOCHROME P450 71A2-LIKE"/>
    <property type="match status" value="1"/>
</dbReference>
<dbReference type="Pfam" id="PF00067">
    <property type="entry name" value="p450"/>
    <property type="match status" value="1"/>
</dbReference>
<dbReference type="PRINTS" id="PR00463">
    <property type="entry name" value="EP450I"/>
</dbReference>
<dbReference type="InterPro" id="IPR002401">
    <property type="entry name" value="Cyt_P450_E_grp-I"/>
</dbReference>
<dbReference type="GO" id="GO:0005506">
    <property type="term" value="F:iron ion binding"/>
    <property type="evidence" value="ECO:0007669"/>
    <property type="project" value="InterPro"/>
</dbReference>
<evidence type="ECO:0000256" key="3">
    <source>
        <dbReference type="ARBA" id="ARBA00023004"/>
    </source>
</evidence>
<name>A0AAN8Z899_9MAGN</name>
<accession>A0AAN8Z899</accession>
<dbReference type="SUPFAM" id="SSF48264">
    <property type="entry name" value="Cytochrome P450"/>
    <property type="match status" value="1"/>
</dbReference>
<dbReference type="Proteomes" id="UP001370490">
    <property type="component" value="Unassembled WGS sequence"/>
</dbReference>
<dbReference type="GO" id="GO:0004497">
    <property type="term" value="F:monooxygenase activity"/>
    <property type="evidence" value="ECO:0007669"/>
    <property type="project" value="InterPro"/>
</dbReference>
<dbReference type="GO" id="GO:0020037">
    <property type="term" value="F:heme binding"/>
    <property type="evidence" value="ECO:0007669"/>
    <property type="project" value="InterPro"/>
</dbReference>